<dbReference type="InterPro" id="IPR022128">
    <property type="entry name" value="FhaA_N"/>
</dbReference>
<dbReference type="Gene3D" id="2.60.200.20">
    <property type="match status" value="1"/>
</dbReference>
<proteinExistence type="predicted"/>
<dbReference type="InterPro" id="IPR050923">
    <property type="entry name" value="Cell_Proc_Reg/RNA_Proc"/>
</dbReference>
<name>A0A6J6GNW3_9ZZZZ</name>
<accession>A0A6J6GNW3</accession>
<dbReference type="PROSITE" id="PS50006">
    <property type="entry name" value="FHA_DOMAIN"/>
    <property type="match status" value="1"/>
</dbReference>
<dbReference type="Gene3D" id="3.30.2320.60">
    <property type="entry name" value="FhaA, phosphopeptide-binding domain (DUF3662)"/>
    <property type="match status" value="1"/>
</dbReference>
<evidence type="ECO:0000259" key="1">
    <source>
        <dbReference type="PROSITE" id="PS50006"/>
    </source>
</evidence>
<dbReference type="InterPro" id="IPR042287">
    <property type="entry name" value="FhaA_N_sf"/>
</dbReference>
<feature type="domain" description="FHA" evidence="1">
    <location>
        <begin position="147"/>
        <end position="196"/>
    </location>
</feature>
<gene>
    <name evidence="2" type="ORF">UFOPK1820_00794</name>
</gene>
<dbReference type="EMBL" id="CAEZUK010000115">
    <property type="protein sequence ID" value="CAB4601890.1"/>
    <property type="molecule type" value="Genomic_DNA"/>
</dbReference>
<dbReference type="AlphaFoldDB" id="A0A6J6GNW3"/>
<dbReference type="Pfam" id="PF00498">
    <property type="entry name" value="FHA"/>
    <property type="match status" value="1"/>
</dbReference>
<dbReference type="InterPro" id="IPR008984">
    <property type="entry name" value="SMAD_FHA_dom_sf"/>
</dbReference>
<dbReference type="SMART" id="SM00240">
    <property type="entry name" value="FHA"/>
    <property type="match status" value="1"/>
</dbReference>
<organism evidence="2">
    <name type="scientific">freshwater metagenome</name>
    <dbReference type="NCBI Taxonomy" id="449393"/>
    <lineage>
        <taxon>unclassified sequences</taxon>
        <taxon>metagenomes</taxon>
        <taxon>ecological metagenomes</taxon>
    </lineage>
</organism>
<protein>
    <submittedName>
        <fullName evidence="2">Unannotated protein</fullName>
    </submittedName>
</protein>
<dbReference type="Pfam" id="PF12401">
    <property type="entry name" value="FhaA_N"/>
    <property type="match status" value="1"/>
</dbReference>
<reference evidence="2" key="1">
    <citation type="submission" date="2020-05" db="EMBL/GenBank/DDBJ databases">
        <authorList>
            <person name="Chiriac C."/>
            <person name="Salcher M."/>
            <person name="Ghai R."/>
            <person name="Kavagutti S V."/>
        </authorList>
    </citation>
    <scope>NUCLEOTIDE SEQUENCE</scope>
</reference>
<evidence type="ECO:0000313" key="2">
    <source>
        <dbReference type="EMBL" id="CAB4601890.1"/>
    </source>
</evidence>
<sequence>MGLQSFENGLGRMVEGMFSRAFKSSVRPIEIGRRLVKEIDSKRAVDVKGRRVVPNEFVISLSPTDQAALAEIEVALIAELVEAVKEYCADENYHLRGAVLVTIKSDENLTSGRIDIDSVVRKTQAVSGTAVLILADARRVNVGTVPVVIGRSSDCDIPFDDSNVSRRHAEITFLADAHTVTDLASTNGTKVNGVTITAPRTLRHGDIISVGTYTVRYEAQ</sequence>
<dbReference type="InterPro" id="IPR000253">
    <property type="entry name" value="FHA_dom"/>
</dbReference>
<dbReference type="CDD" id="cd00060">
    <property type="entry name" value="FHA"/>
    <property type="match status" value="1"/>
</dbReference>
<dbReference type="PANTHER" id="PTHR23308">
    <property type="entry name" value="NUCLEAR INHIBITOR OF PROTEIN PHOSPHATASE-1"/>
    <property type="match status" value="1"/>
</dbReference>
<dbReference type="SUPFAM" id="SSF49879">
    <property type="entry name" value="SMAD/FHA domain"/>
    <property type="match status" value="1"/>
</dbReference>